<feature type="compositionally biased region" description="Polar residues" evidence="1">
    <location>
        <begin position="110"/>
        <end position="119"/>
    </location>
</feature>
<comment type="caution">
    <text evidence="2">The sequence shown here is derived from an EMBL/GenBank/DDBJ whole genome shotgun (WGS) entry which is preliminary data.</text>
</comment>
<protein>
    <submittedName>
        <fullName evidence="2">Uncharacterized protein</fullName>
    </submittedName>
</protein>
<dbReference type="AlphaFoldDB" id="A0A9W4P921"/>
<sequence length="423" mass="47331">MPSPAKVCHMAPLNTVLKCDEDLLKSSSTQDASLDELLRRCEFDRAEDVEDTAVNCHLPMAAIPRSSPKAKWYDESFPTLHCVPTGRSGPSFSPLYEEIWDERSGWAHGTAQTASSPSEDQTESNETTSSCSSYESLLPRNEFGRDRLSRTAESEDYSFAQQCVDNIFADRQAWIEADEEIHHFNWMGIRAYTHSSTSPSDSLAIILAKPKNPQGSAIWRIQSLLSRAHHYIDPVLVLMDGTDNGLFELRGSELVRASTGRVFKFYSPHGTWLEDPNDSSEETTTDFGNVRTYDTSHLAFGNGFVESSPISSVAKWLESRDKAFDGPGIQRPRRMTWERKPSPLSRCESIWTEITPQEIQPVAIKGPKKPPCKITTCVIGAPPEEYFSFPTPVFSRRRAIKQAFAKARQGLASVLTSLKDKLT</sequence>
<reference evidence="2" key="1">
    <citation type="submission" date="2021-07" db="EMBL/GenBank/DDBJ databases">
        <authorList>
            <person name="Branca A.L. A."/>
        </authorList>
    </citation>
    <scope>NUCLEOTIDE SEQUENCE</scope>
</reference>
<dbReference type="EMBL" id="CAJVRC010000882">
    <property type="protein sequence ID" value="CAG8904121.1"/>
    <property type="molecule type" value="Genomic_DNA"/>
</dbReference>
<organism evidence="2 3">
    <name type="scientific">Penicillium egyptiacum</name>
    <dbReference type="NCBI Taxonomy" id="1303716"/>
    <lineage>
        <taxon>Eukaryota</taxon>
        <taxon>Fungi</taxon>
        <taxon>Dikarya</taxon>
        <taxon>Ascomycota</taxon>
        <taxon>Pezizomycotina</taxon>
        <taxon>Eurotiomycetes</taxon>
        <taxon>Eurotiomycetidae</taxon>
        <taxon>Eurotiales</taxon>
        <taxon>Aspergillaceae</taxon>
        <taxon>Penicillium</taxon>
    </lineage>
</organism>
<accession>A0A9W4P921</accession>
<gene>
    <name evidence="2" type="ORF">PEGY_LOCUS7760</name>
</gene>
<evidence type="ECO:0000313" key="2">
    <source>
        <dbReference type="EMBL" id="CAG8904121.1"/>
    </source>
</evidence>
<evidence type="ECO:0000256" key="1">
    <source>
        <dbReference type="SAM" id="MobiDB-lite"/>
    </source>
</evidence>
<dbReference type="Proteomes" id="UP001154252">
    <property type="component" value="Unassembled WGS sequence"/>
</dbReference>
<evidence type="ECO:0000313" key="3">
    <source>
        <dbReference type="Proteomes" id="UP001154252"/>
    </source>
</evidence>
<proteinExistence type="predicted"/>
<feature type="compositionally biased region" description="Low complexity" evidence="1">
    <location>
        <begin position="124"/>
        <end position="134"/>
    </location>
</feature>
<feature type="region of interest" description="Disordered" evidence="1">
    <location>
        <begin position="107"/>
        <end position="134"/>
    </location>
</feature>
<name>A0A9W4P921_9EURO</name>
<dbReference type="OrthoDB" id="5421702at2759"/>
<keyword evidence="3" id="KW-1185">Reference proteome</keyword>